<proteinExistence type="predicted"/>
<evidence type="ECO:0000259" key="1">
    <source>
        <dbReference type="Pfam" id="PF00076"/>
    </source>
</evidence>
<dbReference type="Pfam" id="PF00076">
    <property type="entry name" value="RRM_1"/>
    <property type="match status" value="1"/>
</dbReference>
<keyword evidence="3" id="KW-1185">Reference proteome</keyword>
<feature type="domain" description="RRM" evidence="1">
    <location>
        <begin position="27"/>
        <end position="79"/>
    </location>
</feature>
<dbReference type="PANTHER" id="PTHR42851">
    <property type="entry name" value="ALDOLASE-RELATED"/>
    <property type="match status" value="1"/>
</dbReference>
<evidence type="ECO:0000313" key="3">
    <source>
        <dbReference type="Proteomes" id="UP001558713"/>
    </source>
</evidence>
<dbReference type="PANTHER" id="PTHR42851:SF4">
    <property type="entry name" value="PWWP DOMAIN-CONTAINING PROTEIN"/>
    <property type="match status" value="1"/>
</dbReference>
<dbReference type="InterPro" id="IPR000504">
    <property type="entry name" value="RRM_dom"/>
</dbReference>
<dbReference type="EMBL" id="JBANAX010000363">
    <property type="protein sequence ID" value="KAL1212556.1"/>
    <property type="molecule type" value="Genomic_DNA"/>
</dbReference>
<sequence length="114" mass="12704">MKPADFDENAPAELIMNFSETDTIPPEKSLSKMFRHFGPIQESQTEVDKEKNRARVVFKKGADAEVAYSSAGRFNIFGTKAVKYELSHTITETFKVQPFVVSLGQEDAVLCPSS</sequence>
<dbReference type="InterPro" id="IPR053063">
    <property type="entry name" value="PWWP_domain_containing_PDP"/>
</dbReference>
<comment type="caution">
    <text evidence="2">The sequence shown here is derived from an EMBL/GenBank/DDBJ whole genome shotgun (WGS) entry which is preliminary data.</text>
</comment>
<evidence type="ECO:0000313" key="2">
    <source>
        <dbReference type="EMBL" id="KAL1212556.1"/>
    </source>
</evidence>
<dbReference type="Proteomes" id="UP001558713">
    <property type="component" value="Unassembled WGS sequence"/>
</dbReference>
<name>A0ABD1B2A5_CARAN</name>
<accession>A0ABD1B2A5</accession>
<dbReference type="AlphaFoldDB" id="A0ABD1B2A5"/>
<dbReference type="SUPFAM" id="SSF54928">
    <property type="entry name" value="RNA-binding domain, RBD"/>
    <property type="match status" value="1"/>
</dbReference>
<gene>
    <name evidence="2" type="ORF">V5N11_036127</name>
</gene>
<dbReference type="InterPro" id="IPR035979">
    <property type="entry name" value="RBD_domain_sf"/>
</dbReference>
<reference evidence="2 3" key="1">
    <citation type="submission" date="2024-04" db="EMBL/GenBank/DDBJ databases">
        <title>Genome assembly C_amara_ONT_v2.</title>
        <authorList>
            <person name="Yant L."/>
            <person name="Moore C."/>
            <person name="Slenker M."/>
        </authorList>
    </citation>
    <scope>NUCLEOTIDE SEQUENCE [LARGE SCALE GENOMIC DNA]</scope>
    <source>
        <tissue evidence="2">Leaf</tissue>
    </source>
</reference>
<protein>
    <submittedName>
        <fullName evidence="2">PWWP domain-containing protein 5</fullName>
    </submittedName>
</protein>
<organism evidence="2 3">
    <name type="scientific">Cardamine amara subsp. amara</name>
    <dbReference type="NCBI Taxonomy" id="228776"/>
    <lineage>
        <taxon>Eukaryota</taxon>
        <taxon>Viridiplantae</taxon>
        <taxon>Streptophyta</taxon>
        <taxon>Embryophyta</taxon>
        <taxon>Tracheophyta</taxon>
        <taxon>Spermatophyta</taxon>
        <taxon>Magnoliopsida</taxon>
        <taxon>eudicotyledons</taxon>
        <taxon>Gunneridae</taxon>
        <taxon>Pentapetalae</taxon>
        <taxon>rosids</taxon>
        <taxon>malvids</taxon>
        <taxon>Brassicales</taxon>
        <taxon>Brassicaceae</taxon>
        <taxon>Cardamineae</taxon>
        <taxon>Cardamine</taxon>
    </lineage>
</organism>